<organism evidence="3 4">
    <name type="scientific">Pseudocohnilembus persalinus</name>
    <name type="common">Ciliate</name>
    <dbReference type="NCBI Taxonomy" id="266149"/>
    <lineage>
        <taxon>Eukaryota</taxon>
        <taxon>Sar</taxon>
        <taxon>Alveolata</taxon>
        <taxon>Ciliophora</taxon>
        <taxon>Intramacronucleata</taxon>
        <taxon>Oligohymenophorea</taxon>
        <taxon>Scuticociliatia</taxon>
        <taxon>Philasterida</taxon>
        <taxon>Pseudocohnilembidae</taxon>
        <taxon>Pseudocohnilembus</taxon>
    </lineage>
</organism>
<dbReference type="Gene3D" id="3.30.530.20">
    <property type="match status" value="1"/>
</dbReference>
<name>A0A0V0QJV7_PSEPJ</name>
<dbReference type="GO" id="GO:0005737">
    <property type="term" value="C:cytoplasm"/>
    <property type="evidence" value="ECO:0007669"/>
    <property type="project" value="UniProtKB-ARBA"/>
</dbReference>
<protein>
    <recommendedName>
        <fullName evidence="2">START domain-containing protein</fullName>
    </recommendedName>
</protein>
<dbReference type="OMA" id="INIAGWV"/>
<feature type="region of interest" description="Disordered" evidence="1">
    <location>
        <begin position="70"/>
        <end position="101"/>
    </location>
</feature>
<dbReference type="InterPro" id="IPR002913">
    <property type="entry name" value="START_lipid-bd_dom"/>
</dbReference>
<reference evidence="3 4" key="1">
    <citation type="journal article" date="2015" name="Sci. Rep.">
        <title>Genome of the facultative scuticociliatosis pathogen Pseudocohnilembus persalinus provides insight into its virulence through horizontal gene transfer.</title>
        <authorList>
            <person name="Xiong J."/>
            <person name="Wang G."/>
            <person name="Cheng J."/>
            <person name="Tian M."/>
            <person name="Pan X."/>
            <person name="Warren A."/>
            <person name="Jiang C."/>
            <person name="Yuan D."/>
            <person name="Miao W."/>
        </authorList>
    </citation>
    <scope>NUCLEOTIDE SEQUENCE [LARGE SCALE GENOMIC DNA]</scope>
    <source>
        <strain evidence="3">36N120E</strain>
    </source>
</reference>
<dbReference type="InParanoid" id="A0A0V0QJV7"/>
<dbReference type="CDD" id="cd00177">
    <property type="entry name" value="START"/>
    <property type="match status" value="1"/>
</dbReference>
<keyword evidence="4" id="KW-1185">Reference proteome</keyword>
<feature type="region of interest" description="Disordered" evidence="1">
    <location>
        <begin position="125"/>
        <end position="178"/>
    </location>
</feature>
<dbReference type="OrthoDB" id="10252833at2759"/>
<feature type="compositionally biased region" description="Basic and acidic residues" evidence="1">
    <location>
        <begin position="86"/>
        <end position="101"/>
    </location>
</feature>
<sequence length="429" mass="49977">MNFNTFLFAYLQLEDRAKWEANIEYIQHSKFNSKVKYLNQDQPIDLRISIVQQKECIYLVELNSRQIQRSVRPSINQSSSQNNTDQKIKLPNKQESEKQVEKNQIKIKSEILAQSEEKLINEAQNSEIQNQEADNQSEKNKIEEKRQTSENQVENQQQEIQQEENQKNQQNQENQENQQQLQQQQLQQQQENQQQQQLQQQQQQQLQQAGDIFSSVDFDSLDSQQQKFFQILKDAKKQLESLYELNEANGWKLESKKNDYSYYSKEKGEDVYLRAEDTFNCSMQYLADFSSDYSIKSKYDDLFHSGEIIKELSPPGIMLLRQQTKSQMMVSGRDFIIINIKAESADRIVIVGISVSDFDEQYPAKKGVVRGWINIAGWVIDKISDSQCKGCFIVSSDPKGKIPKSIKKVALGKQADSIKKLSKLIEKQK</sequence>
<gene>
    <name evidence="3" type="ORF">PPERSA_04883</name>
</gene>
<dbReference type="PROSITE" id="PS50848">
    <property type="entry name" value="START"/>
    <property type="match status" value="1"/>
</dbReference>
<dbReference type="Proteomes" id="UP000054937">
    <property type="component" value="Unassembled WGS sequence"/>
</dbReference>
<accession>A0A0V0QJV7</accession>
<feature type="compositionally biased region" description="Basic and acidic residues" evidence="1">
    <location>
        <begin position="136"/>
        <end position="148"/>
    </location>
</feature>
<dbReference type="EMBL" id="LDAU01000156">
    <property type="protein sequence ID" value="KRX02261.1"/>
    <property type="molecule type" value="Genomic_DNA"/>
</dbReference>
<evidence type="ECO:0000256" key="1">
    <source>
        <dbReference type="SAM" id="MobiDB-lite"/>
    </source>
</evidence>
<dbReference type="InterPro" id="IPR051213">
    <property type="entry name" value="START_lipid_transfer"/>
</dbReference>
<feature type="compositionally biased region" description="Low complexity" evidence="1">
    <location>
        <begin position="167"/>
        <end position="178"/>
    </location>
</feature>
<evidence type="ECO:0000259" key="2">
    <source>
        <dbReference type="PROSITE" id="PS50848"/>
    </source>
</evidence>
<feature type="compositionally biased region" description="Low complexity" evidence="1">
    <location>
        <begin position="150"/>
        <end position="160"/>
    </location>
</feature>
<feature type="domain" description="START" evidence="2">
    <location>
        <begin position="247"/>
        <end position="406"/>
    </location>
</feature>
<evidence type="ECO:0000313" key="3">
    <source>
        <dbReference type="EMBL" id="KRX02261.1"/>
    </source>
</evidence>
<dbReference type="GO" id="GO:0008289">
    <property type="term" value="F:lipid binding"/>
    <property type="evidence" value="ECO:0007669"/>
    <property type="project" value="InterPro"/>
</dbReference>
<proteinExistence type="predicted"/>
<dbReference type="InterPro" id="IPR023393">
    <property type="entry name" value="START-like_dom_sf"/>
</dbReference>
<dbReference type="PANTHER" id="PTHR19308:SF56">
    <property type="entry name" value="START DOMAIN-CONTAINING PROTEIN"/>
    <property type="match status" value="1"/>
</dbReference>
<feature type="compositionally biased region" description="Polar residues" evidence="1">
    <location>
        <begin position="125"/>
        <end position="134"/>
    </location>
</feature>
<evidence type="ECO:0000313" key="4">
    <source>
        <dbReference type="Proteomes" id="UP000054937"/>
    </source>
</evidence>
<dbReference type="SUPFAM" id="SSF55961">
    <property type="entry name" value="Bet v1-like"/>
    <property type="match status" value="1"/>
</dbReference>
<dbReference type="PANTHER" id="PTHR19308">
    <property type="entry name" value="PHOSPHATIDYLCHOLINE TRANSFER PROTEIN"/>
    <property type="match status" value="1"/>
</dbReference>
<dbReference type="AlphaFoldDB" id="A0A0V0QJV7"/>
<dbReference type="Pfam" id="PF01852">
    <property type="entry name" value="START"/>
    <property type="match status" value="1"/>
</dbReference>
<comment type="caution">
    <text evidence="3">The sequence shown here is derived from an EMBL/GenBank/DDBJ whole genome shotgun (WGS) entry which is preliminary data.</text>
</comment>
<feature type="compositionally biased region" description="Polar residues" evidence="1">
    <location>
        <begin position="70"/>
        <end position="85"/>
    </location>
</feature>